<protein>
    <submittedName>
        <fullName evidence="2">Uncharacterized protein</fullName>
    </submittedName>
</protein>
<feature type="signal peptide" evidence="1">
    <location>
        <begin position="1"/>
        <end position="23"/>
    </location>
</feature>
<organism evidence="2 3">
    <name type="scientific">Candidatus Kirkpatrickella diaphorinae</name>
    <dbReference type="NCBI Taxonomy" id="2984322"/>
    <lineage>
        <taxon>Bacteria</taxon>
        <taxon>Pseudomonadati</taxon>
        <taxon>Pseudomonadota</taxon>
        <taxon>Alphaproteobacteria</taxon>
        <taxon>Acetobacterales</taxon>
        <taxon>Acetobacteraceae</taxon>
        <taxon>Candidatus Kirkpatrickella</taxon>
    </lineage>
</organism>
<feature type="chain" id="PRO_5047037198" evidence="1">
    <location>
        <begin position="24"/>
        <end position="114"/>
    </location>
</feature>
<dbReference type="Proteomes" id="UP001163831">
    <property type="component" value="Chromosome"/>
</dbReference>
<evidence type="ECO:0000313" key="2">
    <source>
        <dbReference type="EMBL" id="UYH51970.1"/>
    </source>
</evidence>
<accession>A0ABY6GM34</accession>
<gene>
    <name evidence="2" type="ORF">N5W20_03695</name>
</gene>
<name>A0ABY6GM34_9PROT</name>
<sequence>MRFPLYTILSLSAFLCASGPAFADGADCPSSLTISQGEHRGYLRETFSKVGDDSGFVTFLFEDENDKKLYCIRQTYSNSPNVLSVAEKAYLLHNEVDIIAKNPNTLFSIGFNMS</sequence>
<evidence type="ECO:0000313" key="3">
    <source>
        <dbReference type="Proteomes" id="UP001163831"/>
    </source>
</evidence>
<keyword evidence="3" id="KW-1185">Reference proteome</keyword>
<reference evidence="2" key="1">
    <citation type="submission" date="2022-10" db="EMBL/GenBank/DDBJ databases">
        <title>Candidatus Kirkpatrella diaphorinas gen. nov., sp. nov., an uncultured endosymbiont identified in a population of Diaphorina citri from Hawaii.</title>
        <authorList>
            <person name="Henry E.M."/>
            <person name="Carlson C.R."/>
            <person name="Kuo Y.-W."/>
        </authorList>
    </citation>
    <scope>NUCLEOTIDE SEQUENCE</scope>
    <source>
        <strain evidence="2">CADCRV1</strain>
    </source>
</reference>
<dbReference type="RefSeq" id="WP_319807565.1">
    <property type="nucleotide sequence ID" value="NZ_CP107052.1"/>
</dbReference>
<evidence type="ECO:0000256" key="1">
    <source>
        <dbReference type="SAM" id="SignalP"/>
    </source>
</evidence>
<dbReference type="EMBL" id="CP107052">
    <property type="protein sequence ID" value="UYH51970.1"/>
    <property type="molecule type" value="Genomic_DNA"/>
</dbReference>
<keyword evidence="1" id="KW-0732">Signal</keyword>
<proteinExistence type="predicted"/>